<dbReference type="EMBL" id="CADCXU010011950">
    <property type="protein sequence ID" value="CAB0002143.1"/>
    <property type="molecule type" value="Genomic_DNA"/>
</dbReference>
<evidence type="ECO:0000256" key="3">
    <source>
        <dbReference type="ARBA" id="ARBA00022737"/>
    </source>
</evidence>
<keyword evidence="4" id="KW-0009">Actin-binding</keyword>
<dbReference type="AlphaFoldDB" id="A0A6H5GGF4"/>
<reference evidence="7 8" key="1">
    <citation type="submission" date="2020-02" db="EMBL/GenBank/DDBJ databases">
        <authorList>
            <person name="Ferguson B K."/>
        </authorList>
    </citation>
    <scope>NUCLEOTIDE SEQUENCE [LARGE SCALE GENOMIC DNA]</scope>
</reference>
<keyword evidence="3" id="KW-0677">Repeat</keyword>
<dbReference type="InterPro" id="IPR011333">
    <property type="entry name" value="SKP1/BTB/POZ_sf"/>
</dbReference>
<evidence type="ECO:0000256" key="5">
    <source>
        <dbReference type="ARBA" id="ARBA00043912"/>
    </source>
</evidence>
<dbReference type="InterPro" id="IPR011705">
    <property type="entry name" value="BACK"/>
</dbReference>
<dbReference type="UniPathway" id="UPA00143"/>
<evidence type="ECO:0000256" key="4">
    <source>
        <dbReference type="ARBA" id="ARBA00023203"/>
    </source>
</evidence>
<sequence>MAKMGCIRICFGCFRLTTQKQLRATARLVDDRLYRMIRFSFTVDSFRRPRSICILSDTDSDTESGSELEPPMDSPGANKFKFCNSEHPVALLNGLNELRRRGEFCDVTLVVDGKRFPAHRVILAAFSPYFHAMFSSSLAESKQNMVTLNGLEADMIDNLLDYAYMNQVLITRSNVQALLSAANLLQVLPVKEAACRFLENHMDANNCIGIHCFGELHSCTDLQSKAKAYILQNFAEVFHQDEFITLLPQKLIELISDDNLQVEKEEIVFEAVVRWYKAKPDERETSFSKVLEHVRLALLSPYYLIDCVEGLEVVNRNADCMMLTAEAKLYHLLPDRRHERESVRTKPRLTSDTLELIVAVGGEDDKVVLRAVECFCPTTTKWKSLACLPFAISKHGLVASGKNTLYLAGGEFPDGGPSHCVWRYDPVLDYWQEVDTMRYARSKLGLAMLDGFLYAVGGWEGTHRLSSVERYDPGTNTWTTVAPMKIALTSAAVVAHDGLLYVTGGAMLEDGDGIDLVQRYDPRTDTWTEVAPMKIARSGAAICALGSHIYVAGGWNVSTENTNRVECYNVKTNTWEFKASMNEKRYRPGIAVLDGKIFVLGGEEGWDSYHDSIEMYDPVMDSWSMCGKMLTSRSWFGCVPLQVRKSICRDN</sequence>
<dbReference type="Gene3D" id="1.25.40.420">
    <property type="match status" value="1"/>
</dbReference>
<dbReference type="SUPFAM" id="SSF54695">
    <property type="entry name" value="POZ domain"/>
    <property type="match status" value="1"/>
</dbReference>
<dbReference type="SMART" id="SM00875">
    <property type="entry name" value="BACK"/>
    <property type="match status" value="1"/>
</dbReference>
<dbReference type="PANTHER" id="PTHR45632">
    <property type="entry name" value="LD33804P"/>
    <property type="match status" value="1"/>
</dbReference>
<dbReference type="FunFam" id="1.25.40.420:FF:000001">
    <property type="entry name" value="Kelch-like family member 12"/>
    <property type="match status" value="1"/>
</dbReference>
<dbReference type="InterPro" id="IPR017096">
    <property type="entry name" value="BTB-kelch_protein"/>
</dbReference>
<feature type="domain" description="BTB" evidence="6">
    <location>
        <begin position="105"/>
        <end position="172"/>
    </location>
</feature>
<protein>
    <recommendedName>
        <fullName evidence="1">Kelch-like protein diablo</fullName>
    </recommendedName>
</protein>
<evidence type="ECO:0000256" key="2">
    <source>
        <dbReference type="ARBA" id="ARBA00022441"/>
    </source>
</evidence>
<dbReference type="SUPFAM" id="SSF50965">
    <property type="entry name" value="Galactose oxidase, central domain"/>
    <property type="match status" value="2"/>
</dbReference>
<dbReference type="SMART" id="SM00225">
    <property type="entry name" value="BTB"/>
    <property type="match status" value="1"/>
</dbReference>
<keyword evidence="8" id="KW-1185">Reference proteome</keyword>
<dbReference type="InterPro" id="IPR011043">
    <property type="entry name" value="Gal_Oxase/kelch_b-propeller"/>
</dbReference>
<dbReference type="Gene3D" id="2.120.10.80">
    <property type="entry name" value="Kelch-type beta propeller"/>
    <property type="match status" value="2"/>
</dbReference>
<accession>A0A6H5GGF4</accession>
<dbReference type="OrthoDB" id="45365at2759"/>
<keyword evidence="2" id="KW-0880">Kelch repeat</keyword>
<evidence type="ECO:0000313" key="7">
    <source>
        <dbReference type="EMBL" id="CAB0002143.1"/>
    </source>
</evidence>
<dbReference type="PANTHER" id="PTHR45632:SF17">
    <property type="entry name" value="KELCH-LIKE PROTEIN 31"/>
    <property type="match status" value="1"/>
</dbReference>
<dbReference type="PIRSF" id="PIRSF037037">
    <property type="entry name" value="Kelch-like_protein_gigaxonin"/>
    <property type="match status" value="1"/>
</dbReference>
<dbReference type="PROSITE" id="PS50097">
    <property type="entry name" value="BTB"/>
    <property type="match status" value="1"/>
</dbReference>
<dbReference type="InterPro" id="IPR000210">
    <property type="entry name" value="BTB/POZ_dom"/>
</dbReference>
<gene>
    <name evidence="7" type="ORF">NTEN_LOCUS7930</name>
</gene>
<organism evidence="7 8">
    <name type="scientific">Nesidiocoris tenuis</name>
    <dbReference type="NCBI Taxonomy" id="355587"/>
    <lineage>
        <taxon>Eukaryota</taxon>
        <taxon>Metazoa</taxon>
        <taxon>Ecdysozoa</taxon>
        <taxon>Arthropoda</taxon>
        <taxon>Hexapoda</taxon>
        <taxon>Insecta</taxon>
        <taxon>Pterygota</taxon>
        <taxon>Neoptera</taxon>
        <taxon>Paraneoptera</taxon>
        <taxon>Hemiptera</taxon>
        <taxon>Heteroptera</taxon>
        <taxon>Panheteroptera</taxon>
        <taxon>Cimicomorpha</taxon>
        <taxon>Miridae</taxon>
        <taxon>Dicyphina</taxon>
        <taxon>Nesidiocoris</taxon>
    </lineage>
</organism>
<dbReference type="GO" id="GO:0005737">
    <property type="term" value="C:cytoplasm"/>
    <property type="evidence" value="ECO:0007669"/>
    <property type="project" value="UniProtKB-ARBA"/>
</dbReference>
<evidence type="ECO:0000256" key="1">
    <source>
        <dbReference type="ARBA" id="ARBA00013699"/>
    </source>
</evidence>
<name>A0A6H5GGF4_9HEMI</name>
<dbReference type="Gene3D" id="3.30.710.10">
    <property type="entry name" value="Potassium Channel Kv1.1, Chain A"/>
    <property type="match status" value="1"/>
</dbReference>
<proteinExistence type="predicted"/>
<comment type="function">
    <text evidence="5">Probable substrate-specific adapter of an E3 ubiquitin-protein ligase complex which mediates the ubiquitination and subsequent proteasomal degradation of target proteins. May have a role in synapse differentiation and growth.</text>
</comment>
<evidence type="ECO:0000313" key="8">
    <source>
        <dbReference type="Proteomes" id="UP000479000"/>
    </source>
</evidence>
<dbReference type="InterPro" id="IPR015915">
    <property type="entry name" value="Kelch-typ_b-propeller"/>
</dbReference>
<dbReference type="Pfam" id="PF24681">
    <property type="entry name" value="Kelch_KLHDC2_KLHL20_DRC7"/>
    <property type="match status" value="1"/>
</dbReference>
<dbReference type="InterPro" id="IPR006652">
    <property type="entry name" value="Kelch_1"/>
</dbReference>
<dbReference type="Pfam" id="PF00651">
    <property type="entry name" value="BTB"/>
    <property type="match status" value="1"/>
</dbReference>
<dbReference type="GO" id="GO:0003779">
    <property type="term" value="F:actin binding"/>
    <property type="evidence" value="ECO:0007669"/>
    <property type="project" value="UniProtKB-KW"/>
</dbReference>
<evidence type="ECO:0000259" key="6">
    <source>
        <dbReference type="PROSITE" id="PS50097"/>
    </source>
</evidence>
<dbReference type="Pfam" id="PF01344">
    <property type="entry name" value="Kelch_1"/>
    <property type="match status" value="2"/>
</dbReference>
<dbReference type="FunFam" id="3.30.710.10:FF:000001">
    <property type="entry name" value="Kelch-like family member 20"/>
    <property type="match status" value="1"/>
</dbReference>
<dbReference type="Pfam" id="PF07707">
    <property type="entry name" value="BACK"/>
    <property type="match status" value="1"/>
</dbReference>
<dbReference type="GO" id="GO:0016567">
    <property type="term" value="P:protein ubiquitination"/>
    <property type="evidence" value="ECO:0007669"/>
    <property type="project" value="UniProtKB-UniPathway"/>
</dbReference>
<dbReference type="SMART" id="SM00612">
    <property type="entry name" value="Kelch"/>
    <property type="match status" value="6"/>
</dbReference>
<dbReference type="Proteomes" id="UP000479000">
    <property type="component" value="Unassembled WGS sequence"/>
</dbReference>